<gene>
    <name evidence="2" type="ORF">SLS56_001207</name>
</gene>
<dbReference type="EMBL" id="JAJVDC020000007">
    <property type="protein sequence ID" value="KAL1636228.1"/>
    <property type="molecule type" value="Genomic_DNA"/>
</dbReference>
<organism evidence="2 3">
    <name type="scientific">Neofusicoccum ribis</name>
    <dbReference type="NCBI Taxonomy" id="45134"/>
    <lineage>
        <taxon>Eukaryota</taxon>
        <taxon>Fungi</taxon>
        <taxon>Dikarya</taxon>
        <taxon>Ascomycota</taxon>
        <taxon>Pezizomycotina</taxon>
        <taxon>Dothideomycetes</taxon>
        <taxon>Dothideomycetes incertae sedis</taxon>
        <taxon>Botryosphaeriales</taxon>
        <taxon>Botryosphaeriaceae</taxon>
        <taxon>Neofusicoccum</taxon>
    </lineage>
</organism>
<name>A0ABR3TA45_9PEZI</name>
<comment type="caution">
    <text evidence="2">The sequence shown here is derived from an EMBL/GenBank/DDBJ whole genome shotgun (WGS) entry which is preliminary data.</text>
</comment>
<dbReference type="InterPro" id="IPR032675">
    <property type="entry name" value="LRR_dom_sf"/>
</dbReference>
<dbReference type="Proteomes" id="UP001521116">
    <property type="component" value="Unassembled WGS sequence"/>
</dbReference>
<keyword evidence="3" id="KW-1185">Reference proteome</keyword>
<dbReference type="InterPro" id="IPR056867">
    <property type="entry name" value="LRR_15"/>
</dbReference>
<dbReference type="SUPFAM" id="SSF52047">
    <property type="entry name" value="RNI-like"/>
    <property type="match status" value="1"/>
</dbReference>
<dbReference type="Pfam" id="PF24969">
    <property type="entry name" value="LRR_15"/>
    <property type="match status" value="1"/>
</dbReference>
<feature type="domain" description="Leucine-rich repeat" evidence="1">
    <location>
        <begin position="31"/>
        <end position="280"/>
    </location>
</feature>
<accession>A0ABR3TA45</accession>
<reference evidence="2 3" key="1">
    <citation type="submission" date="2024-02" db="EMBL/GenBank/DDBJ databases">
        <title>De novo assembly and annotation of 12 fungi associated with fruit tree decline syndrome in Ontario, Canada.</title>
        <authorList>
            <person name="Sulman M."/>
            <person name="Ellouze W."/>
            <person name="Ilyukhin E."/>
        </authorList>
    </citation>
    <scope>NUCLEOTIDE SEQUENCE [LARGE SCALE GENOMIC DNA]</scope>
    <source>
        <strain evidence="2 3">M1-105</strain>
    </source>
</reference>
<protein>
    <recommendedName>
        <fullName evidence="1">Leucine-rich repeat domain-containing protein</fullName>
    </recommendedName>
</protein>
<evidence type="ECO:0000313" key="2">
    <source>
        <dbReference type="EMBL" id="KAL1636228.1"/>
    </source>
</evidence>
<evidence type="ECO:0000259" key="1">
    <source>
        <dbReference type="Pfam" id="PF24969"/>
    </source>
</evidence>
<dbReference type="Gene3D" id="3.80.10.10">
    <property type="entry name" value="Ribonuclease Inhibitor"/>
    <property type="match status" value="1"/>
</dbReference>
<sequence length="400" mass="45690">MVVRLEDNIFATHPHESGDLGDIFAAAADVNDILSKERWLVDLARGRFESEAALLLAQTPNLEELHFEIDKSFGTFYGWTHRLAKWLSQTPSVNGHITPLSKLQSLVMITEGYFQMLSVQDFLGLPSLRNLELWTPEASEEDACDWPQRISNVETLTIGPRVVGEEFIKGLLASCKALKCFKYAIGRNLLNQRQWKCEAVDMDRLYEALLQQKDSLEHLCIEGDRGQHVLSESFHLNQFSKLKHLTISFASFIAMGGPRWAPLEALPGSLETLRLNCFKEHWLTLSAFLSDLVDNYREEFPHIKLLVLLVDNSAFHFMRDKLDFLPNRLIWAGIELRLDERPKGDNFLYLQPEKLTPGTCTVISTLSPNDLSSPPNSERMVRTWKMVLPERYDASSRDLT</sequence>
<proteinExistence type="predicted"/>
<evidence type="ECO:0000313" key="3">
    <source>
        <dbReference type="Proteomes" id="UP001521116"/>
    </source>
</evidence>